<dbReference type="GO" id="GO:0005789">
    <property type="term" value="C:endoplasmic reticulum membrane"/>
    <property type="evidence" value="ECO:0007669"/>
    <property type="project" value="TreeGrafter"/>
</dbReference>
<evidence type="ECO:0000256" key="2">
    <source>
        <dbReference type="ARBA" id="ARBA00009295"/>
    </source>
</evidence>
<dbReference type="GO" id="GO:0004768">
    <property type="term" value="F:stearoyl-CoA 9-desaturase activity"/>
    <property type="evidence" value="ECO:0007669"/>
    <property type="project" value="TreeGrafter"/>
</dbReference>
<evidence type="ECO:0000256" key="5">
    <source>
        <dbReference type="ARBA" id="ARBA00022832"/>
    </source>
</evidence>
<keyword evidence="10 11" id="KW-0275">Fatty acid biosynthesis</keyword>
<dbReference type="GO" id="GO:0006636">
    <property type="term" value="P:unsaturated fatty acid biosynthetic process"/>
    <property type="evidence" value="ECO:0007669"/>
    <property type="project" value="TreeGrafter"/>
</dbReference>
<evidence type="ECO:0000256" key="4">
    <source>
        <dbReference type="ARBA" id="ARBA00022692"/>
    </source>
</evidence>
<evidence type="ECO:0000313" key="13">
    <source>
        <dbReference type="Ensembl" id="ENSSRHP00000092445.1"/>
    </source>
</evidence>
<evidence type="ECO:0000256" key="1">
    <source>
        <dbReference type="ARBA" id="ARBA00004141"/>
    </source>
</evidence>
<keyword evidence="4 11" id="KW-0812">Transmembrane</keyword>
<evidence type="ECO:0000256" key="10">
    <source>
        <dbReference type="ARBA" id="ARBA00023160"/>
    </source>
</evidence>
<evidence type="ECO:0000256" key="6">
    <source>
        <dbReference type="ARBA" id="ARBA00022989"/>
    </source>
</evidence>
<accession>A0A673MRQ1</accession>
<dbReference type="PANTHER" id="PTHR11351">
    <property type="entry name" value="ACYL-COA DESATURASE"/>
    <property type="match status" value="1"/>
</dbReference>
<dbReference type="PRINTS" id="PR00075">
    <property type="entry name" value="FACDDSATRASE"/>
</dbReference>
<dbReference type="PANTHER" id="PTHR11351:SF102">
    <property type="entry name" value="STEAROYL-COA DESATURASE"/>
    <property type="match status" value="1"/>
</dbReference>
<dbReference type="GO" id="GO:1903966">
    <property type="term" value="P:monounsaturated fatty acid biosynthetic process"/>
    <property type="evidence" value="ECO:0007669"/>
    <property type="project" value="TreeGrafter"/>
</dbReference>
<name>A0A673MRQ1_9TELE</name>
<protein>
    <recommendedName>
        <fullName evidence="15">Stearoyl-CoA desaturase b</fullName>
    </recommendedName>
</protein>
<evidence type="ECO:0000256" key="7">
    <source>
        <dbReference type="ARBA" id="ARBA00023002"/>
    </source>
</evidence>
<reference evidence="13" key="1">
    <citation type="submission" date="2025-08" db="UniProtKB">
        <authorList>
            <consortium name="Ensembl"/>
        </authorList>
    </citation>
    <scope>IDENTIFICATION</scope>
</reference>
<sequence length="127" mass="14384">MPDREIKSPIWRPEPETVEDVFDHTYKEKEGPKPPSVVVWRNVILMGFLHVGALYGLVLLPSASALTWIWFCACWLFSALGITAGAHRLWSHRSYKASLPLQIFLAFGNSMAFQVTNPSPHRPPEII</sequence>
<dbReference type="AlphaFoldDB" id="A0A673MRQ1"/>
<keyword evidence="8" id="KW-0443">Lipid metabolism</keyword>
<keyword evidence="3 11" id="KW-0444">Lipid biosynthesis</keyword>
<keyword evidence="14" id="KW-1185">Reference proteome</keyword>
<evidence type="ECO:0000256" key="8">
    <source>
        <dbReference type="ARBA" id="ARBA00023098"/>
    </source>
</evidence>
<comment type="cofactor">
    <cofactor evidence="11">
        <name>Fe(2+)</name>
        <dbReference type="ChEBI" id="CHEBI:29033"/>
    </cofactor>
</comment>
<comment type="domain">
    <text evidence="11">The histidine box domains are involved in binding the catalytic metal ions.</text>
</comment>
<dbReference type="Proteomes" id="UP000472270">
    <property type="component" value="Unassembled WGS sequence"/>
</dbReference>
<evidence type="ECO:0000256" key="12">
    <source>
        <dbReference type="SAM" id="Phobius"/>
    </source>
</evidence>
<comment type="subcellular location">
    <subcellularLocation>
        <location evidence="1">Membrane</location>
        <topology evidence="1">Multi-pass membrane protein</topology>
    </subcellularLocation>
</comment>
<organism evidence="13 14">
    <name type="scientific">Sinocyclocheilus rhinocerous</name>
    <dbReference type="NCBI Taxonomy" id="307959"/>
    <lineage>
        <taxon>Eukaryota</taxon>
        <taxon>Metazoa</taxon>
        <taxon>Chordata</taxon>
        <taxon>Craniata</taxon>
        <taxon>Vertebrata</taxon>
        <taxon>Euteleostomi</taxon>
        <taxon>Actinopterygii</taxon>
        <taxon>Neopterygii</taxon>
        <taxon>Teleostei</taxon>
        <taxon>Ostariophysi</taxon>
        <taxon>Cypriniformes</taxon>
        <taxon>Cyprinidae</taxon>
        <taxon>Cyprininae</taxon>
        <taxon>Sinocyclocheilus</taxon>
    </lineage>
</organism>
<proteinExistence type="inferred from homology"/>
<evidence type="ECO:0000256" key="3">
    <source>
        <dbReference type="ARBA" id="ARBA00022516"/>
    </source>
</evidence>
<evidence type="ECO:0000256" key="9">
    <source>
        <dbReference type="ARBA" id="ARBA00023136"/>
    </source>
</evidence>
<evidence type="ECO:0000313" key="14">
    <source>
        <dbReference type="Proteomes" id="UP000472270"/>
    </source>
</evidence>
<dbReference type="InterPro" id="IPR015876">
    <property type="entry name" value="Acyl-CoA_DS"/>
</dbReference>
<reference evidence="13" key="2">
    <citation type="submission" date="2025-09" db="UniProtKB">
        <authorList>
            <consortium name="Ensembl"/>
        </authorList>
    </citation>
    <scope>IDENTIFICATION</scope>
</reference>
<keyword evidence="9 12" id="KW-0472">Membrane</keyword>
<dbReference type="GO" id="GO:0005506">
    <property type="term" value="F:iron ion binding"/>
    <property type="evidence" value="ECO:0007669"/>
    <property type="project" value="TreeGrafter"/>
</dbReference>
<evidence type="ECO:0008006" key="15">
    <source>
        <dbReference type="Google" id="ProtNLM"/>
    </source>
</evidence>
<keyword evidence="6 12" id="KW-1133">Transmembrane helix</keyword>
<dbReference type="Ensembl" id="ENSSRHT00000094939.1">
    <property type="protein sequence ID" value="ENSSRHP00000092445.1"/>
    <property type="gene ID" value="ENSSRHG00000045608.1"/>
</dbReference>
<feature type="transmembrane region" description="Helical" evidence="12">
    <location>
        <begin position="39"/>
        <end position="60"/>
    </location>
</feature>
<evidence type="ECO:0000256" key="11">
    <source>
        <dbReference type="RuleBase" id="RU000581"/>
    </source>
</evidence>
<keyword evidence="7 11" id="KW-0560">Oxidoreductase</keyword>
<dbReference type="GO" id="GO:0032896">
    <property type="term" value="F:palmitoyl-CoA 9-desaturase activity"/>
    <property type="evidence" value="ECO:0007669"/>
    <property type="project" value="TreeGrafter"/>
</dbReference>
<feature type="transmembrane region" description="Helical" evidence="12">
    <location>
        <begin position="66"/>
        <end position="86"/>
    </location>
</feature>
<comment type="similarity">
    <text evidence="2 11">Belongs to the fatty acid desaturase type 1 family.</text>
</comment>
<dbReference type="GO" id="GO:0070542">
    <property type="term" value="P:response to fatty acid"/>
    <property type="evidence" value="ECO:0007669"/>
    <property type="project" value="TreeGrafter"/>
</dbReference>
<keyword evidence="5" id="KW-0276">Fatty acid metabolism</keyword>